<feature type="domain" description="Methyltransferase" evidence="1">
    <location>
        <begin position="65"/>
        <end position="198"/>
    </location>
</feature>
<evidence type="ECO:0000313" key="3">
    <source>
        <dbReference type="Proteomes" id="UP000816034"/>
    </source>
</evidence>
<evidence type="ECO:0000313" key="2">
    <source>
        <dbReference type="EMBL" id="KAG2382244.1"/>
    </source>
</evidence>
<dbReference type="GeneID" id="68097901"/>
<dbReference type="PANTHER" id="PTHR43591:SF110">
    <property type="entry name" value="RHODANESE DOMAIN-CONTAINING PROTEIN"/>
    <property type="match status" value="1"/>
</dbReference>
<dbReference type="EMBL" id="PYSW02000024">
    <property type="protein sequence ID" value="KAG2382244.1"/>
    <property type="molecule type" value="Genomic_DNA"/>
</dbReference>
<name>A0AA88GJQ5_NAELO</name>
<sequence length="314" mass="35684">MTLTRFVKALVYEASTPTTRVQERIPEPELVMNDSQQVKSYMESCKRVMTPVYLFCCAQVANLIQPGMTVLDLGCGSGAVLCMIASMHPESEFIGFDLSENMLQHAQAEIDEMNLKNVKLVKGDMTDFLEQHGDTTSQDELTRFKQASFDVVMCTNALHHLPDEKALQKCFANISQVLKKEDGSLYLLDFLHVRSEKTMHLLSHFHEEEQEELFTQDYANSLKAAFFKDQILHAMKSLPSDGCELFTTFGVSFLFCIKKEGNRSSNESSTKLSTRHQETLLQMKREMIPSKALQHDLEGLKMLFKLGGLRTNYL</sequence>
<dbReference type="AlphaFoldDB" id="A0AA88GJQ5"/>
<proteinExistence type="predicted"/>
<dbReference type="CDD" id="cd02440">
    <property type="entry name" value="AdoMet_MTases"/>
    <property type="match status" value="1"/>
</dbReference>
<organism evidence="2 3">
    <name type="scientific">Naegleria lovaniensis</name>
    <name type="common">Amoeba</name>
    <dbReference type="NCBI Taxonomy" id="51637"/>
    <lineage>
        <taxon>Eukaryota</taxon>
        <taxon>Discoba</taxon>
        <taxon>Heterolobosea</taxon>
        <taxon>Tetramitia</taxon>
        <taxon>Eutetramitia</taxon>
        <taxon>Vahlkampfiidae</taxon>
        <taxon>Naegleria</taxon>
    </lineage>
</organism>
<dbReference type="SUPFAM" id="SSF53335">
    <property type="entry name" value="S-adenosyl-L-methionine-dependent methyltransferases"/>
    <property type="match status" value="1"/>
</dbReference>
<dbReference type="Gene3D" id="3.40.50.150">
    <property type="entry name" value="Vaccinia Virus protein VP39"/>
    <property type="match status" value="1"/>
</dbReference>
<dbReference type="RefSeq" id="XP_044547923.1">
    <property type="nucleotide sequence ID" value="XM_044695197.1"/>
</dbReference>
<keyword evidence="3" id="KW-1185">Reference proteome</keyword>
<comment type="caution">
    <text evidence="2">The sequence shown here is derived from an EMBL/GenBank/DDBJ whole genome shotgun (WGS) entry which is preliminary data.</text>
</comment>
<protein>
    <recommendedName>
        <fullName evidence="1">Methyltransferase domain-containing protein</fullName>
    </recommendedName>
</protein>
<dbReference type="PANTHER" id="PTHR43591">
    <property type="entry name" value="METHYLTRANSFERASE"/>
    <property type="match status" value="1"/>
</dbReference>
<dbReference type="InterPro" id="IPR029063">
    <property type="entry name" value="SAM-dependent_MTases_sf"/>
</dbReference>
<dbReference type="InterPro" id="IPR025714">
    <property type="entry name" value="Methyltranfer_dom"/>
</dbReference>
<accession>A0AA88GJQ5</accession>
<gene>
    <name evidence="2" type="ORF">C9374_005446</name>
</gene>
<evidence type="ECO:0000259" key="1">
    <source>
        <dbReference type="Pfam" id="PF13847"/>
    </source>
</evidence>
<reference evidence="2 3" key="1">
    <citation type="journal article" date="2018" name="BMC Genomics">
        <title>The genome of Naegleria lovaniensis, the basis for a comparative approach to unravel pathogenicity factors of the human pathogenic amoeba N. fowleri.</title>
        <authorList>
            <person name="Liechti N."/>
            <person name="Schurch N."/>
            <person name="Bruggmann R."/>
            <person name="Wittwer M."/>
        </authorList>
    </citation>
    <scope>NUCLEOTIDE SEQUENCE [LARGE SCALE GENOMIC DNA]</scope>
    <source>
        <strain evidence="2 3">ATCC 30569</strain>
    </source>
</reference>
<dbReference type="Pfam" id="PF13847">
    <property type="entry name" value="Methyltransf_31"/>
    <property type="match status" value="1"/>
</dbReference>
<dbReference type="Proteomes" id="UP000816034">
    <property type="component" value="Unassembled WGS sequence"/>
</dbReference>